<evidence type="ECO:0000256" key="5">
    <source>
        <dbReference type="ARBA" id="ARBA00022801"/>
    </source>
</evidence>
<dbReference type="InterPro" id="IPR050570">
    <property type="entry name" value="Cell_wall_metabolism_enzyme"/>
</dbReference>
<dbReference type="Pfam" id="PF19425">
    <property type="entry name" value="Csd3_N2"/>
    <property type="match status" value="1"/>
</dbReference>
<keyword evidence="4" id="KW-0479">Metal-binding</keyword>
<evidence type="ECO:0000313" key="10">
    <source>
        <dbReference type="Proteomes" id="UP000198749"/>
    </source>
</evidence>
<dbReference type="PROSITE" id="PS51782">
    <property type="entry name" value="LYSM"/>
    <property type="match status" value="1"/>
</dbReference>
<keyword evidence="7" id="KW-0482">Metalloprotease</keyword>
<dbReference type="InterPro" id="IPR007340">
    <property type="entry name" value="LysM_Opacity-associatedA"/>
</dbReference>
<evidence type="ECO:0000256" key="3">
    <source>
        <dbReference type="ARBA" id="ARBA00022670"/>
    </source>
</evidence>
<dbReference type="FunFam" id="2.70.70.10:FF:000002">
    <property type="entry name" value="Murein DD-endopeptidase MepM"/>
    <property type="match status" value="1"/>
</dbReference>
<dbReference type="Pfam" id="PF04225">
    <property type="entry name" value="LysM_OapA"/>
    <property type="match status" value="1"/>
</dbReference>
<dbReference type="AlphaFoldDB" id="A0A1H9H508"/>
<dbReference type="InterPro" id="IPR045834">
    <property type="entry name" value="Csd3_N2"/>
</dbReference>
<evidence type="ECO:0000256" key="1">
    <source>
        <dbReference type="ARBA" id="ARBA00001947"/>
    </source>
</evidence>
<evidence type="ECO:0000256" key="4">
    <source>
        <dbReference type="ARBA" id="ARBA00022723"/>
    </source>
</evidence>
<sequence>MKIGNIIVRLRSFLTTVITLLSHLPTPHRIVLACASLILIVSVMVADNTSAVPVAPGQFRSNLSLDLGESDVEVNSEPSVESSAQVKDPEPEVSYVVQKGDTLSTIFDLLHISQTTLYKLMEADLNVLALDTIQPGHQLGFNFDTEGDLKQFIFRSGLTYKVVFNRGEKGEFEYKEFIEKGGYRREVFAGEVQGDLPRSMQRAGVRIAEAYQVTSLLKERMNFRSHLRAGDRFQLAVSRQYVKGEYTGNSIIEGFVYDGAIRKQSAFLFDDNYFDADGESLEKAFQRIPLKRRYRISSGFNPKRKHPITGLIRPHNGTDFSVPIGTPVLAAGDGVVTRVIKHRYAGLYIEIQHNRKYTTRYLHLSKAYVRKGQKVSRGQKIAASGNSGRSTGAHLHYELRVNGRPVNAMTAPIPVVQTIASKKRNAFKHQVAELKSLMAEQLALAKKQ</sequence>
<protein>
    <submittedName>
        <fullName evidence="9">Murein DD-endopeptidase</fullName>
    </submittedName>
</protein>
<accession>A0A1H9H508</accession>
<feature type="domain" description="LysM" evidence="8">
    <location>
        <begin position="93"/>
        <end position="141"/>
    </location>
</feature>
<dbReference type="RefSeq" id="WP_261832945.1">
    <property type="nucleotide sequence ID" value="NZ_AP025284.1"/>
</dbReference>
<comment type="cofactor">
    <cofactor evidence="1">
        <name>Zn(2+)</name>
        <dbReference type="ChEBI" id="CHEBI:29105"/>
    </cofactor>
</comment>
<evidence type="ECO:0000256" key="6">
    <source>
        <dbReference type="ARBA" id="ARBA00022833"/>
    </source>
</evidence>
<comment type="subcellular location">
    <subcellularLocation>
        <location evidence="2">Cell envelope</location>
    </subcellularLocation>
</comment>
<dbReference type="GO" id="GO:0030313">
    <property type="term" value="C:cell envelope"/>
    <property type="evidence" value="ECO:0007669"/>
    <property type="project" value="UniProtKB-SubCell"/>
</dbReference>
<organism evidence="9 10">
    <name type="scientific">Amphritea atlantica</name>
    <dbReference type="NCBI Taxonomy" id="355243"/>
    <lineage>
        <taxon>Bacteria</taxon>
        <taxon>Pseudomonadati</taxon>
        <taxon>Pseudomonadota</taxon>
        <taxon>Gammaproteobacteria</taxon>
        <taxon>Oceanospirillales</taxon>
        <taxon>Oceanospirillaceae</taxon>
        <taxon>Amphritea</taxon>
    </lineage>
</organism>
<name>A0A1H9H508_9GAMM</name>
<evidence type="ECO:0000259" key="8">
    <source>
        <dbReference type="PROSITE" id="PS51782"/>
    </source>
</evidence>
<dbReference type="InterPro" id="IPR018392">
    <property type="entry name" value="LysM"/>
</dbReference>
<keyword evidence="3" id="KW-0645">Protease</keyword>
<reference evidence="10" key="1">
    <citation type="submission" date="2016-10" db="EMBL/GenBank/DDBJ databases">
        <authorList>
            <person name="Varghese N."/>
            <person name="Submissions S."/>
        </authorList>
    </citation>
    <scope>NUCLEOTIDE SEQUENCE [LARGE SCALE GENOMIC DNA]</scope>
    <source>
        <strain evidence="10">DSM 18887</strain>
    </source>
</reference>
<dbReference type="GO" id="GO:0042834">
    <property type="term" value="F:peptidoglycan binding"/>
    <property type="evidence" value="ECO:0007669"/>
    <property type="project" value="InterPro"/>
</dbReference>
<dbReference type="Gene3D" id="2.70.70.10">
    <property type="entry name" value="Glucose Permease (Domain IIA)"/>
    <property type="match status" value="1"/>
</dbReference>
<dbReference type="Proteomes" id="UP000198749">
    <property type="component" value="Unassembled WGS sequence"/>
</dbReference>
<dbReference type="PANTHER" id="PTHR21666">
    <property type="entry name" value="PEPTIDASE-RELATED"/>
    <property type="match status" value="1"/>
</dbReference>
<keyword evidence="5" id="KW-0378">Hydrolase</keyword>
<dbReference type="Gene3D" id="3.10.450.350">
    <property type="match status" value="2"/>
</dbReference>
<dbReference type="InterPro" id="IPR016047">
    <property type="entry name" value="M23ase_b-sheet_dom"/>
</dbReference>
<dbReference type="CDD" id="cd00118">
    <property type="entry name" value="LysM"/>
    <property type="match status" value="1"/>
</dbReference>
<dbReference type="Pfam" id="PF01551">
    <property type="entry name" value="Peptidase_M23"/>
    <property type="match status" value="1"/>
</dbReference>
<evidence type="ECO:0000313" key="9">
    <source>
        <dbReference type="EMBL" id="SEQ57373.1"/>
    </source>
</evidence>
<keyword evidence="10" id="KW-1185">Reference proteome</keyword>
<proteinExistence type="predicted"/>
<dbReference type="GO" id="GO:0006508">
    <property type="term" value="P:proteolysis"/>
    <property type="evidence" value="ECO:0007669"/>
    <property type="project" value="UniProtKB-KW"/>
</dbReference>
<gene>
    <name evidence="9" type="ORF">SAMN03080615_01944</name>
</gene>
<dbReference type="SUPFAM" id="SSF51261">
    <property type="entry name" value="Duplicated hybrid motif"/>
    <property type="match status" value="1"/>
</dbReference>
<dbReference type="EMBL" id="FOGB01000005">
    <property type="protein sequence ID" value="SEQ57373.1"/>
    <property type="molecule type" value="Genomic_DNA"/>
</dbReference>
<dbReference type="CDD" id="cd12797">
    <property type="entry name" value="M23_peptidase"/>
    <property type="match status" value="1"/>
</dbReference>
<dbReference type="GO" id="GO:0004222">
    <property type="term" value="F:metalloendopeptidase activity"/>
    <property type="evidence" value="ECO:0007669"/>
    <property type="project" value="TreeGrafter"/>
</dbReference>
<evidence type="ECO:0000256" key="7">
    <source>
        <dbReference type="ARBA" id="ARBA00023049"/>
    </source>
</evidence>
<dbReference type="InterPro" id="IPR011055">
    <property type="entry name" value="Dup_hybrid_motif"/>
</dbReference>
<dbReference type="PANTHER" id="PTHR21666:SF292">
    <property type="entry name" value="MUREIN DD-ENDOPEPTIDASE MEPM"/>
    <property type="match status" value="1"/>
</dbReference>
<evidence type="ECO:0000256" key="2">
    <source>
        <dbReference type="ARBA" id="ARBA00004196"/>
    </source>
</evidence>
<keyword evidence="6" id="KW-0862">Zinc</keyword>
<dbReference type="GO" id="GO:0046872">
    <property type="term" value="F:metal ion binding"/>
    <property type="evidence" value="ECO:0007669"/>
    <property type="project" value="UniProtKB-KW"/>
</dbReference>
<dbReference type="STRING" id="355243.SAMN03080615_01944"/>